<dbReference type="OrthoDB" id="696439at2759"/>
<dbReference type="GO" id="GO:0003677">
    <property type="term" value="F:DNA binding"/>
    <property type="evidence" value="ECO:0007669"/>
    <property type="project" value="UniProtKB-KW"/>
</dbReference>
<feature type="region of interest" description="Disordered" evidence="6">
    <location>
        <begin position="186"/>
        <end position="207"/>
    </location>
</feature>
<dbReference type="PROSITE" id="PS50863">
    <property type="entry name" value="B3"/>
    <property type="match status" value="1"/>
</dbReference>
<dbReference type="InterPro" id="IPR015300">
    <property type="entry name" value="DNA-bd_pseudobarrel_sf"/>
</dbReference>
<sequence>MEPPLEPAPRQDGSLQDDASKEITTLETPPPPIRVARFEFSPGGPPWITKEHHDNASSEEIGTKAEATARSKATFKPQFIHVLPQDFIENMLIPAKFVQHYIFKEHLNNCTAVIFVPLGKIYQIELKMNQLGVFFAGGWPQFLSFHNITGPNTLLLRYEGNMVYTVKVFEPNGCLRGPNHKDIRMQQKSEQLQETPPSGQGEKRPNSSLTYLDHVKTECVYEIGPPAWVKKEVNTSTIGYRLALPAVFCNAIGLQASCLITLKISLCGARSWLVAITPHRRSSHRVTVGWKRFCRDNELKVGDVCTFNIVETRLWHVVIERC</sequence>
<organism evidence="8 9">
    <name type="scientific">Eragrostis curvula</name>
    <name type="common">weeping love grass</name>
    <dbReference type="NCBI Taxonomy" id="38414"/>
    <lineage>
        <taxon>Eukaryota</taxon>
        <taxon>Viridiplantae</taxon>
        <taxon>Streptophyta</taxon>
        <taxon>Embryophyta</taxon>
        <taxon>Tracheophyta</taxon>
        <taxon>Spermatophyta</taxon>
        <taxon>Magnoliopsida</taxon>
        <taxon>Liliopsida</taxon>
        <taxon>Poales</taxon>
        <taxon>Poaceae</taxon>
        <taxon>PACMAD clade</taxon>
        <taxon>Chloridoideae</taxon>
        <taxon>Eragrostideae</taxon>
        <taxon>Eragrostidinae</taxon>
        <taxon>Eragrostis</taxon>
    </lineage>
</organism>
<evidence type="ECO:0000259" key="7">
    <source>
        <dbReference type="PROSITE" id="PS50863"/>
    </source>
</evidence>
<evidence type="ECO:0000256" key="5">
    <source>
        <dbReference type="ARBA" id="ARBA00023242"/>
    </source>
</evidence>
<gene>
    <name evidence="8" type="ORF">EJB05_50914</name>
</gene>
<keyword evidence="9" id="KW-1185">Reference proteome</keyword>
<evidence type="ECO:0000256" key="6">
    <source>
        <dbReference type="SAM" id="MobiDB-lite"/>
    </source>
</evidence>
<dbReference type="CDD" id="cd10017">
    <property type="entry name" value="B3_DNA"/>
    <property type="match status" value="2"/>
</dbReference>
<evidence type="ECO:0000256" key="3">
    <source>
        <dbReference type="ARBA" id="ARBA00023125"/>
    </source>
</evidence>
<evidence type="ECO:0000256" key="2">
    <source>
        <dbReference type="ARBA" id="ARBA00023015"/>
    </source>
</evidence>
<protein>
    <recommendedName>
        <fullName evidence="7">TF-B3 domain-containing protein</fullName>
    </recommendedName>
</protein>
<dbReference type="EMBL" id="RWGY01000165">
    <property type="protein sequence ID" value="TVU03596.1"/>
    <property type="molecule type" value="Genomic_DNA"/>
</dbReference>
<evidence type="ECO:0000256" key="4">
    <source>
        <dbReference type="ARBA" id="ARBA00023163"/>
    </source>
</evidence>
<dbReference type="InterPro" id="IPR039218">
    <property type="entry name" value="REM_fam"/>
</dbReference>
<evidence type="ECO:0000256" key="1">
    <source>
        <dbReference type="ARBA" id="ARBA00004123"/>
    </source>
</evidence>
<evidence type="ECO:0000313" key="9">
    <source>
        <dbReference type="Proteomes" id="UP000324897"/>
    </source>
</evidence>
<dbReference type="Gramene" id="TVU03596">
    <property type="protein sequence ID" value="TVU03596"/>
    <property type="gene ID" value="EJB05_50914"/>
</dbReference>
<accession>A0A5J9SX66</accession>
<keyword evidence="5" id="KW-0539">Nucleus</keyword>
<dbReference type="SMART" id="SM01019">
    <property type="entry name" value="B3"/>
    <property type="match status" value="2"/>
</dbReference>
<feature type="compositionally biased region" description="Polar residues" evidence="6">
    <location>
        <begin position="188"/>
        <end position="198"/>
    </location>
</feature>
<dbReference type="InterPro" id="IPR003340">
    <property type="entry name" value="B3_DNA-bd"/>
</dbReference>
<dbReference type="PANTHER" id="PTHR31674:SF86">
    <property type="entry name" value="B3 DOMAIN-CONTAINING PROTEIN OS04G0347400-RELATED"/>
    <property type="match status" value="1"/>
</dbReference>
<dbReference type="PANTHER" id="PTHR31674">
    <property type="entry name" value="B3 DOMAIN-CONTAINING PROTEIN REM-LIKE 3-RELATED"/>
    <property type="match status" value="1"/>
</dbReference>
<keyword evidence="3" id="KW-0238">DNA-binding</keyword>
<feature type="non-terminal residue" evidence="8">
    <location>
        <position position="1"/>
    </location>
</feature>
<dbReference type="SUPFAM" id="SSF101936">
    <property type="entry name" value="DNA-binding pseudobarrel domain"/>
    <property type="match status" value="2"/>
</dbReference>
<dbReference type="Proteomes" id="UP000324897">
    <property type="component" value="Unassembled WGS sequence"/>
</dbReference>
<name>A0A5J9SX66_9POAL</name>
<keyword evidence="2" id="KW-0805">Transcription regulation</keyword>
<feature type="region of interest" description="Disordered" evidence="6">
    <location>
        <begin position="1"/>
        <end position="34"/>
    </location>
</feature>
<reference evidence="8 9" key="1">
    <citation type="journal article" date="2019" name="Sci. Rep.">
        <title>A high-quality genome of Eragrostis curvula grass provides insights into Poaceae evolution and supports new strategies to enhance forage quality.</title>
        <authorList>
            <person name="Carballo J."/>
            <person name="Santos B.A.C.M."/>
            <person name="Zappacosta D."/>
            <person name="Garbus I."/>
            <person name="Selva J.P."/>
            <person name="Gallo C.A."/>
            <person name="Diaz A."/>
            <person name="Albertini E."/>
            <person name="Caccamo M."/>
            <person name="Echenique V."/>
        </authorList>
    </citation>
    <scope>NUCLEOTIDE SEQUENCE [LARGE SCALE GENOMIC DNA]</scope>
    <source>
        <strain evidence="9">cv. Victoria</strain>
        <tissue evidence="8">Leaf</tissue>
    </source>
</reference>
<dbReference type="Gene3D" id="2.40.330.10">
    <property type="entry name" value="DNA-binding pseudobarrel domain"/>
    <property type="match status" value="2"/>
</dbReference>
<dbReference type="GO" id="GO:0005634">
    <property type="term" value="C:nucleus"/>
    <property type="evidence" value="ECO:0007669"/>
    <property type="project" value="UniProtKB-SubCell"/>
</dbReference>
<feature type="domain" description="TF-B3" evidence="7">
    <location>
        <begin position="227"/>
        <end position="322"/>
    </location>
</feature>
<comment type="caution">
    <text evidence="8">The sequence shown here is derived from an EMBL/GenBank/DDBJ whole genome shotgun (WGS) entry which is preliminary data.</text>
</comment>
<dbReference type="Pfam" id="PF02362">
    <property type="entry name" value="B3"/>
    <property type="match status" value="1"/>
</dbReference>
<proteinExistence type="predicted"/>
<evidence type="ECO:0000313" key="8">
    <source>
        <dbReference type="EMBL" id="TVU03596.1"/>
    </source>
</evidence>
<keyword evidence="4" id="KW-0804">Transcription</keyword>
<comment type="subcellular location">
    <subcellularLocation>
        <location evidence="1">Nucleus</location>
    </subcellularLocation>
</comment>
<dbReference type="AlphaFoldDB" id="A0A5J9SX66"/>